<reference evidence="1" key="1">
    <citation type="submission" date="2021-03" db="EMBL/GenBank/DDBJ databases">
        <authorList>
            <person name="Bekaert M."/>
        </authorList>
    </citation>
    <scope>NUCLEOTIDE SEQUENCE</scope>
</reference>
<dbReference type="EMBL" id="CAJPWZ010002546">
    <property type="protein sequence ID" value="CAG2240070.1"/>
    <property type="molecule type" value="Genomic_DNA"/>
</dbReference>
<dbReference type="Proteomes" id="UP000683360">
    <property type="component" value="Unassembled WGS sequence"/>
</dbReference>
<dbReference type="AlphaFoldDB" id="A0A8S3U1C3"/>
<name>A0A8S3U1C3_MYTED</name>
<dbReference type="OrthoDB" id="10414476at2759"/>
<sequence length="405" mass="46401">MNQFPKPDNVKWNRHELYRFRYIYLCLGVLSQHFECNRTAFATCVRDRYVKPFSEIDSIVARYLNPNLIGSALNQFCELRLSRSEETCLKERDTVTGLVFCVGTMSLHLRDLKNRNKDNTQYYSNPNTPVEPGSVSDICSAIRTVDKCVRIQLQRCSSSLAQTFTNVERQLLSTDCFNAKSKWIENLHFTSVMMYCGMHIGGELYLRIIGKNTTIGGKQANLNVVKDFIPYLCGNMNDFVTCIAREVGQSKNILDRISLKLLDLTNAYRLQVIFGTMCDRTRDIQDNVECFSKGAFTNCTYLPKEQNRLFMKYLKTFQNNITYFDVDSVTELCGTVKEFGMCGARALSPCSKDLSQLGQNIIKELLRPDCGGSRPLTRYITNGTQKIPLKFTLFSSIFLLMHFML</sequence>
<protein>
    <submittedName>
        <fullName evidence="1">Uncharacterized protein</fullName>
    </submittedName>
</protein>
<gene>
    <name evidence="1" type="ORF">MEDL_52368</name>
</gene>
<comment type="caution">
    <text evidence="1">The sequence shown here is derived from an EMBL/GenBank/DDBJ whole genome shotgun (WGS) entry which is preliminary data.</text>
</comment>
<proteinExistence type="predicted"/>
<evidence type="ECO:0000313" key="1">
    <source>
        <dbReference type="EMBL" id="CAG2240070.1"/>
    </source>
</evidence>
<evidence type="ECO:0000313" key="2">
    <source>
        <dbReference type="Proteomes" id="UP000683360"/>
    </source>
</evidence>
<keyword evidence="2" id="KW-1185">Reference proteome</keyword>
<organism evidence="1 2">
    <name type="scientific">Mytilus edulis</name>
    <name type="common">Blue mussel</name>
    <dbReference type="NCBI Taxonomy" id="6550"/>
    <lineage>
        <taxon>Eukaryota</taxon>
        <taxon>Metazoa</taxon>
        <taxon>Spiralia</taxon>
        <taxon>Lophotrochozoa</taxon>
        <taxon>Mollusca</taxon>
        <taxon>Bivalvia</taxon>
        <taxon>Autobranchia</taxon>
        <taxon>Pteriomorphia</taxon>
        <taxon>Mytilida</taxon>
        <taxon>Mytiloidea</taxon>
        <taxon>Mytilidae</taxon>
        <taxon>Mytilinae</taxon>
        <taxon>Mytilus</taxon>
    </lineage>
</organism>
<accession>A0A8S3U1C3</accession>